<feature type="region of interest" description="Disordered" evidence="1">
    <location>
        <begin position="524"/>
        <end position="547"/>
    </location>
</feature>
<feature type="region of interest" description="Disordered" evidence="1">
    <location>
        <begin position="1"/>
        <end position="20"/>
    </location>
</feature>
<reference evidence="2" key="1">
    <citation type="submission" date="2013-04" db="EMBL/GenBank/DDBJ databases">
        <authorList>
            <person name="Qu J."/>
            <person name="Murali S.C."/>
            <person name="Bandaranaike D."/>
            <person name="Bellair M."/>
            <person name="Blankenburg K."/>
            <person name="Chao H."/>
            <person name="Dinh H."/>
            <person name="Doddapaneni H."/>
            <person name="Downs B."/>
            <person name="Dugan-Rocha S."/>
            <person name="Elkadiri S."/>
            <person name="Gnanaolivu R.D."/>
            <person name="Hernandez B."/>
            <person name="Javaid M."/>
            <person name="Jayaseelan J.C."/>
            <person name="Lee S."/>
            <person name="Li M."/>
            <person name="Ming W."/>
            <person name="Munidasa M."/>
            <person name="Muniz J."/>
            <person name="Nguyen L."/>
            <person name="Ongeri F."/>
            <person name="Osuji N."/>
            <person name="Pu L.-L."/>
            <person name="Puazo M."/>
            <person name="Qu C."/>
            <person name="Quiroz J."/>
            <person name="Raj R."/>
            <person name="Weissenberger G."/>
            <person name="Xin Y."/>
            <person name="Zou X."/>
            <person name="Han Y."/>
            <person name="Richards S."/>
            <person name="Worley K."/>
            <person name="Muzny D."/>
            <person name="Gibbs R."/>
        </authorList>
    </citation>
    <scope>NUCLEOTIDE SEQUENCE</scope>
    <source>
        <strain evidence="2">Sampled in the wild</strain>
    </source>
</reference>
<feature type="compositionally biased region" description="Polar residues" evidence="1">
    <location>
        <begin position="535"/>
        <end position="547"/>
    </location>
</feature>
<dbReference type="AlphaFoldDB" id="A0A8K0KHT5"/>
<dbReference type="EMBL" id="KZ308883">
    <property type="protein sequence ID" value="KAG8235150.1"/>
    <property type="molecule type" value="Genomic_DNA"/>
</dbReference>
<dbReference type="PANTHER" id="PTHR10492">
    <property type="match status" value="1"/>
</dbReference>
<dbReference type="SUPFAM" id="SSF52540">
    <property type="entry name" value="P-loop containing nucleoside triphosphate hydrolases"/>
    <property type="match status" value="1"/>
</dbReference>
<reference evidence="2" key="2">
    <citation type="submission" date="2017-10" db="EMBL/GenBank/DDBJ databases">
        <title>Ladona fulva Genome sequencing and assembly.</title>
        <authorList>
            <person name="Murali S."/>
            <person name="Richards S."/>
            <person name="Bandaranaike D."/>
            <person name="Bellair M."/>
            <person name="Blankenburg K."/>
            <person name="Chao H."/>
            <person name="Dinh H."/>
            <person name="Doddapaneni H."/>
            <person name="Dugan-Rocha S."/>
            <person name="Elkadiri S."/>
            <person name="Gnanaolivu R."/>
            <person name="Hernandez B."/>
            <person name="Skinner E."/>
            <person name="Javaid M."/>
            <person name="Lee S."/>
            <person name="Li M."/>
            <person name="Ming W."/>
            <person name="Munidasa M."/>
            <person name="Muniz J."/>
            <person name="Nguyen L."/>
            <person name="Hughes D."/>
            <person name="Osuji N."/>
            <person name="Pu L.-L."/>
            <person name="Puazo M."/>
            <person name="Qu C."/>
            <person name="Quiroz J."/>
            <person name="Raj R."/>
            <person name="Weissenberger G."/>
            <person name="Xin Y."/>
            <person name="Zou X."/>
            <person name="Han Y."/>
            <person name="Worley K."/>
            <person name="Muzny D."/>
            <person name="Gibbs R."/>
        </authorList>
    </citation>
    <scope>NUCLEOTIDE SEQUENCE</scope>
    <source>
        <strain evidence="2">Sampled in the wild</strain>
    </source>
</reference>
<evidence type="ECO:0000313" key="3">
    <source>
        <dbReference type="Proteomes" id="UP000792457"/>
    </source>
</evidence>
<evidence type="ECO:0000256" key="1">
    <source>
        <dbReference type="SAM" id="MobiDB-lite"/>
    </source>
</evidence>
<proteinExistence type="predicted"/>
<dbReference type="Proteomes" id="UP000792457">
    <property type="component" value="Unassembled WGS sequence"/>
</dbReference>
<keyword evidence="3" id="KW-1185">Reference proteome</keyword>
<dbReference type="InterPro" id="IPR027417">
    <property type="entry name" value="P-loop_NTPase"/>
</dbReference>
<sequence length="547" mass="61257">MFENVLETKNRSPESSETFSDVPLSCCGGDTFQVQQVHTELNIKFNEEIFNQALIRLEDKCLEISNQTLVEQGMQVPQKGGIEALNSKILKKKSYNVNELLQYIAEKKLLLIESKKQAYDFIMDHVNRGIGGVILLDAPGGTRKTFLISLILAEICAKKDCACIGMIWKCGNTDESNACLKQSFPRPPVKKVQLRTNMRVQLSNDEETRHSFETHLQIGEGTHPIDCVTGQIELTYDLCSIVNNQDELMNRKDKGETVLISRIPLISTDLSFQFKRLQFPVRLAFNITINKVQGQTLRYCGIYLNESCFSYSPLYVACSRVGNPKNLYIYSPNNKMTNLFYKQAFRVGVETESTPPIPSLPPAPYPNVAKNFMNEISEIRALQKSYIPHLASQANERTATVLPAPSIITRGSCLLSVEHWRSNSTRRASAPKALCIKCFPPRTIGSSYSNCRNKASGRPLRRIDNAEDALPATPPWILKGKLEGGITPEDPMGKGRRCCWCSWKPADNCVRDCEAEEPFGIVPVGEDNKAGMSTAFPNPESSSLRKR</sequence>
<name>A0A8K0KHT5_LADFU</name>
<accession>A0A8K0KHT5</accession>
<comment type="caution">
    <text evidence="2">The sequence shown here is derived from an EMBL/GenBank/DDBJ whole genome shotgun (WGS) entry which is preliminary data.</text>
</comment>
<feature type="compositionally biased region" description="Basic and acidic residues" evidence="1">
    <location>
        <begin position="1"/>
        <end position="14"/>
    </location>
</feature>
<gene>
    <name evidence="2" type="ORF">J437_LFUL015190</name>
</gene>
<evidence type="ECO:0000313" key="2">
    <source>
        <dbReference type="EMBL" id="KAG8235150.1"/>
    </source>
</evidence>
<dbReference type="OrthoDB" id="272985at2759"/>
<protein>
    <recommendedName>
        <fullName evidence="4">ATP-dependent DNA helicase</fullName>
    </recommendedName>
</protein>
<evidence type="ECO:0008006" key="4">
    <source>
        <dbReference type="Google" id="ProtNLM"/>
    </source>
</evidence>
<organism evidence="2 3">
    <name type="scientific">Ladona fulva</name>
    <name type="common">Scarce chaser dragonfly</name>
    <name type="synonym">Libellula fulva</name>
    <dbReference type="NCBI Taxonomy" id="123851"/>
    <lineage>
        <taxon>Eukaryota</taxon>
        <taxon>Metazoa</taxon>
        <taxon>Ecdysozoa</taxon>
        <taxon>Arthropoda</taxon>
        <taxon>Hexapoda</taxon>
        <taxon>Insecta</taxon>
        <taxon>Pterygota</taxon>
        <taxon>Palaeoptera</taxon>
        <taxon>Odonata</taxon>
        <taxon>Epiprocta</taxon>
        <taxon>Anisoptera</taxon>
        <taxon>Libelluloidea</taxon>
        <taxon>Libellulidae</taxon>
        <taxon>Ladona</taxon>
    </lineage>
</organism>